<evidence type="ECO:0000313" key="3">
    <source>
        <dbReference type="EMBL" id="TWH70202.1"/>
    </source>
</evidence>
<accession>A0A562IH28</accession>
<organism evidence="3 4">
    <name type="scientific">Micromonospora olivasterospora</name>
    <dbReference type="NCBI Taxonomy" id="1880"/>
    <lineage>
        <taxon>Bacteria</taxon>
        <taxon>Bacillati</taxon>
        <taxon>Actinomycetota</taxon>
        <taxon>Actinomycetes</taxon>
        <taxon>Micromonosporales</taxon>
        <taxon>Micromonosporaceae</taxon>
        <taxon>Micromonospora</taxon>
    </lineage>
</organism>
<dbReference type="NCBIfam" id="NF008528">
    <property type="entry name" value="PRK11463.1-2"/>
    <property type="match status" value="1"/>
</dbReference>
<dbReference type="InterPro" id="IPR007313">
    <property type="entry name" value="FxsA"/>
</dbReference>
<sequence>MRRGLRFVPLALLVAVLLELAVFVGVGRAVGFGVALLLVFAASLVGLVLLRREGMRAWRGFRAAAASGQPPGPQVTDGLVGLAGALLLATPGLVSGLFGVLLLVPPLRGAARVGLRRVAERRVSSMVAGDLFGPRRVRVRRGPAQPAPPQPAQPAPPQPAQPAPPQPAQPAPPQPAPPTVVDGGRAIEGEIVEPGR</sequence>
<evidence type="ECO:0000256" key="2">
    <source>
        <dbReference type="SAM" id="Phobius"/>
    </source>
</evidence>
<evidence type="ECO:0000313" key="4">
    <source>
        <dbReference type="Proteomes" id="UP000319825"/>
    </source>
</evidence>
<dbReference type="PANTHER" id="PTHR35335">
    <property type="entry name" value="UPF0716 PROTEIN FXSA"/>
    <property type="match status" value="1"/>
</dbReference>
<feature type="transmembrane region" description="Helical" evidence="2">
    <location>
        <begin position="7"/>
        <end position="26"/>
    </location>
</feature>
<evidence type="ECO:0000256" key="1">
    <source>
        <dbReference type="SAM" id="MobiDB-lite"/>
    </source>
</evidence>
<dbReference type="GO" id="GO:0016020">
    <property type="term" value="C:membrane"/>
    <property type="evidence" value="ECO:0007669"/>
    <property type="project" value="InterPro"/>
</dbReference>
<feature type="transmembrane region" description="Helical" evidence="2">
    <location>
        <begin position="32"/>
        <end position="50"/>
    </location>
</feature>
<protein>
    <submittedName>
        <fullName evidence="3">UPF0716 protein FxsA</fullName>
    </submittedName>
</protein>
<dbReference type="Pfam" id="PF04186">
    <property type="entry name" value="FxsA"/>
    <property type="match status" value="1"/>
</dbReference>
<reference evidence="3 4" key="1">
    <citation type="submission" date="2019-07" db="EMBL/GenBank/DDBJ databases">
        <title>R&amp;d 2014.</title>
        <authorList>
            <person name="Klenk H.-P."/>
        </authorList>
    </citation>
    <scope>NUCLEOTIDE SEQUENCE [LARGE SCALE GENOMIC DNA]</scope>
    <source>
        <strain evidence="3 4">DSM 43868</strain>
    </source>
</reference>
<dbReference type="PANTHER" id="PTHR35335:SF1">
    <property type="entry name" value="UPF0716 PROTEIN FXSA"/>
    <property type="match status" value="1"/>
</dbReference>
<dbReference type="Proteomes" id="UP000319825">
    <property type="component" value="Unassembled WGS sequence"/>
</dbReference>
<keyword evidence="2" id="KW-0472">Membrane</keyword>
<keyword evidence="4" id="KW-1185">Reference proteome</keyword>
<feature type="region of interest" description="Disordered" evidence="1">
    <location>
        <begin position="134"/>
        <end position="196"/>
    </location>
</feature>
<proteinExistence type="predicted"/>
<name>A0A562IH28_MICOL</name>
<keyword evidence="2" id="KW-1133">Transmembrane helix</keyword>
<dbReference type="AlphaFoldDB" id="A0A562IH28"/>
<gene>
    <name evidence="3" type="ORF">JD77_05223</name>
</gene>
<dbReference type="EMBL" id="VLKE01000001">
    <property type="protein sequence ID" value="TWH70202.1"/>
    <property type="molecule type" value="Genomic_DNA"/>
</dbReference>
<dbReference type="RefSeq" id="WP_145776548.1">
    <property type="nucleotide sequence ID" value="NZ_JBIAZH010000028.1"/>
</dbReference>
<keyword evidence="2" id="KW-0812">Transmembrane</keyword>
<feature type="compositionally biased region" description="Pro residues" evidence="1">
    <location>
        <begin position="145"/>
        <end position="178"/>
    </location>
</feature>
<comment type="caution">
    <text evidence="3">The sequence shown here is derived from an EMBL/GenBank/DDBJ whole genome shotgun (WGS) entry which is preliminary data.</text>
</comment>
<feature type="transmembrane region" description="Helical" evidence="2">
    <location>
        <begin position="79"/>
        <end position="104"/>
    </location>
</feature>
<feature type="compositionally biased region" description="Basic and acidic residues" evidence="1">
    <location>
        <begin position="185"/>
        <end position="196"/>
    </location>
</feature>